<evidence type="ECO:0000313" key="2">
    <source>
        <dbReference type="Proteomes" id="UP000622707"/>
    </source>
</evidence>
<gene>
    <name evidence="1" type="ORF">JI746_19930</name>
</gene>
<comment type="caution">
    <text evidence="1">The sequence shown here is derived from an EMBL/GenBank/DDBJ whole genome shotgun (WGS) entry which is preliminary data.</text>
</comment>
<evidence type="ECO:0008006" key="3">
    <source>
        <dbReference type="Google" id="ProtNLM"/>
    </source>
</evidence>
<keyword evidence="2" id="KW-1185">Reference proteome</keyword>
<name>A0ABS1JT44_9BURK</name>
<reference evidence="1 2" key="1">
    <citation type="journal article" date="2017" name="Int. J. Syst. Evol. Microbiol.">
        <title>Ramlibacter alkalitolerans sp. nov., alkali-tolerant bacterium isolated from soil of ginseng.</title>
        <authorList>
            <person name="Lee D.H."/>
            <person name="Cha C.J."/>
        </authorList>
    </citation>
    <scope>NUCLEOTIDE SEQUENCE [LARGE SCALE GENOMIC DNA]</scope>
    <source>
        <strain evidence="1 2">KACC 19305</strain>
    </source>
</reference>
<dbReference type="EMBL" id="JAEQND010000011">
    <property type="protein sequence ID" value="MBL0427392.1"/>
    <property type="molecule type" value="Genomic_DNA"/>
</dbReference>
<organism evidence="1 2">
    <name type="scientific">Ramlibacter alkalitolerans</name>
    <dbReference type="NCBI Taxonomy" id="2039631"/>
    <lineage>
        <taxon>Bacteria</taxon>
        <taxon>Pseudomonadati</taxon>
        <taxon>Pseudomonadota</taxon>
        <taxon>Betaproteobacteria</taxon>
        <taxon>Burkholderiales</taxon>
        <taxon>Comamonadaceae</taxon>
        <taxon>Ramlibacter</taxon>
    </lineage>
</organism>
<sequence>MTPATPLPTPAHHAALTLHALGGADRQWVLNALSGEQQAALGPLLQELEELGIPREPELARTLLPEDAHEDRSAVGALPALDAAGVRRLAALLCAEPPRMAAALLASQPWPWRDQLLAELPPAFARGVDRTAAGVSQAGGLQAAAVAELAPCVWEAANPRTPSLWQAMRRRLRAMRGRR</sequence>
<dbReference type="RefSeq" id="WP_201692018.1">
    <property type="nucleotide sequence ID" value="NZ_JAEQND010000011.1"/>
</dbReference>
<proteinExistence type="predicted"/>
<accession>A0ABS1JT44</accession>
<protein>
    <recommendedName>
        <fullName evidence="3">DUF2336 domain-containing protein</fullName>
    </recommendedName>
</protein>
<evidence type="ECO:0000313" key="1">
    <source>
        <dbReference type="EMBL" id="MBL0427392.1"/>
    </source>
</evidence>
<dbReference type="Proteomes" id="UP000622707">
    <property type="component" value="Unassembled WGS sequence"/>
</dbReference>